<keyword evidence="4 6" id="KW-0460">Magnesium</keyword>
<evidence type="ECO:0000256" key="2">
    <source>
        <dbReference type="ARBA" id="ARBA00022723"/>
    </source>
</evidence>
<evidence type="ECO:0000256" key="1">
    <source>
        <dbReference type="ARBA" id="ARBA00009589"/>
    </source>
</evidence>
<evidence type="ECO:0000313" key="7">
    <source>
        <dbReference type="Proteomes" id="UP000515135"/>
    </source>
</evidence>
<feature type="active site" description="Proton donor" evidence="5">
    <location>
        <position position="89"/>
    </location>
</feature>
<feature type="binding site" evidence="6">
    <location>
        <position position="89"/>
    </location>
    <ligand>
        <name>GMP</name>
        <dbReference type="ChEBI" id="CHEBI:58115"/>
    </ligand>
</feature>
<dbReference type="Gene3D" id="3.40.50.1000">
    <property type="entry name" value="HAD superfamily/HAD-like"/>
    <property type="match status" value="1"/>
</dbReference>
<accession>A0A6P4Z658</accession>
<evidence type="ECO:0000313" key="8">
    <source>
        <dbReference type="RefSeq" id="XP_019626532.1"/>
    </source>
</evidence>
<sequence length="515" mass="60020">MAAVVRHRNVCLAIFAQFRGFSQRLGAAACSRQCHTVTETTEEDLWRQYHETKQLALQQKPLCKINPTSVFANNELCMGDVEVYGFDYDYTLAHYTDELYPLIYNLAKERLLMRNKYPDDIMALEYIPGFAVRGLHYDIEKALLMKIDAFHHIQLGTVYRGHQRVSDAEVSSLYDGTHVPVDYMSSFHGRGKQMVQLMDMFSLSEMALLCDVTEFFLKNGIEYDPEYLFYDVKNAVISVHLSGDMHKAVAKDMDRYLERGEEISQLLRRLAGAGKKLFLITNSPFWFVQRGMEYISGPNWMEMFDVVIAESRKPKFFTDTKRPFREVSKTLGTCKFERVTSLRKGQVYIQGNLQDFRQMTGWYGARVLYFGDHVYSDLADPFLKHGWRTGAIIPELEDEIKISNSASYKDTISWLLALQGLIESQQMSRHDVAVQNVLQDWLKEMRELRHYTKDIFNPQFGSLFRTHHNPTYFSRRLMRFADIYTSSVANLLHFPIDYTFYPRRSALPHEINYDS</sequence>
<keyword evidence="3" id="KW-0378">Hydrolase</keyword>
<dbReference type="AlphaFoldDB" id="A0A6P4Z658"/>
<evidence type="ECO:0000256" key="4">
    <source>
        <dbReference type="ARBA" id="ARBA00022842"/>
    </source>
</evidence>
<dbReference type="InterPro" id="IPR023214">
    <property type="entry name" value="HAD_sf"/>
</dbReference>
<evidence type="ECO:0000256" key="3">
    <source>
        <dbReference type="ARBA" id="ARBA00022801"/>
    </source>
</evidence>
<comment type="cofactor">
    <cofactor evidence="6">
        <name>Mg(2+)</name>
        <dbReference type="ChEBI" id="CHEBI:18420"/>
    </cofactor>
    <text evidence="6">Binds 1 Mg(2+) ion per subunit.</text>
</comment>
<dbReference type="CDD" id="cd07522">
    <property type="entry name" value="HAD_cN-II"/>
    <property type="match status" value="1"/>
</dbReference>
<feature type="binding site" evidence="6">
    <location>
        <position position="87"/>
    </location>
    <ligand>
        <name>Mg(2+)</name>
        <dbReference type="ChEBI" id="CHEBI:18420"/>
    </ligand>
</feature>
<dbReference type="GeneID" id="109471635"/>
<dbReference type="RefSeq" id="XP_019626532.1">
    <property type="nucleotide sequence ID" value="XM_019770973.1"/>
</dbReference>
<dbReference type="InterPro" id="IPR016695">
    <property type="entry name" value="Pur_nucleotidase"/>
</dbReference>
<dbReference type="InterPro" id="IPR036412">
    <property type="entry name" value="HAD-like_sf"/>
</dbReference>
<dbReference type="PIRSF" id="PIRSF017434">
    <property type="entry name" value="Purine_5'-nucleotidase"/>
    <property type="match status" value="1"/>
</dbReference>
<dbReference type="SUPFAM" id="SSF56784">
    <property type="entry name" value="HAD-like"/>
    <property type="match status" value="1"/>
</dbReference>
<dbReference type="KEGG" id="bbel:109471635"/>
<dbReference type="FunFam" id="3.40.50.1000:FF:000176">
    <property type="entry name" value="5'-nucleotidase domain-containing protein, putative"/>
    <property type="match status" value="1"/>
</dbReference>
<keyword evidence="7" id="KW-1185">Reference proteome</keyword>
<dbReference type="Pfam" id="PF05761">
    <property type="entry name" value="5_nucleotid"/>
    <property type="match status" value="1"/>
</dbReference>
<organism evidence="7 8">
    <name type="scientific">Branchiostoma belcheri</name>
    <name type="common">Amphioxus</name>
    <dbReference type="NCBI Taxonomy" id="7741"/>
    <lineage>
        <taxon>Eukaryota</taxon>
        <taxon>Metazoa</taxon>
        <taxon>Chordata</taxon>
        <taxon>Cephalochordata</taxon>
        <taxon>Leptocardii</taxon>
        <taxon>Amphioxiformes</taxon>
        <taxon>Branchiostomatidae</taxon>
        <taxon>Branchiostoma</taxon>
    </lineage>
</organism>
<dbReference type="PANTHER" id="PTHR12103:SF12">
    <property type="entry name" value="FI20020P1"/>
    <property type="match status" value="1"/>
</dbReference>
<dbReference type="Proteomes" id="UP000515135">
    <property type="component" value="Unplaced"/>
</dbReference>
<dbReference type="GO" id="GO:0046872">
    <property type="term" value="F:metal ion binding"/>
    <property type="evidence" value="ECO:0007669"/>
    <property type="project" value="UniProtKB-KW"/>
</dbReference>
<protein>
    <submittedName>
        <fullName evidence="8">5'-nucleotidase domain-containing protein 3-like</fullName>
    </submittedName>
</protein>
<dbReference type="OrthoDB" id="409330at2759"/>
<feature type="binding site" evidence="6">
    <location>
        <position position="372"/>
    </location>
    <ligand>
        <name>Mg(2+)</name>
        <dbReference type="ChEBI" id="CHEBI:18420"/>
    </ligand>
</feature>
<feature type="active site" description="Nucleophile" evidence="5">
    <location>
        <position position="87"/>
    </location>
</feature>
<dbReference type="PANTHER" id="PTHR12103">
    <property type="entry name" value="5'-NUCLEOTIDASE DOMAIN-CONTAINING"/>
    <property type="match status" value="1"/>
</dbReference>
<reference evidence="8" key="1">
    <citation type="submission" date="2025-08" db="UniProtKB">
        <authorList>
            <consortium name="RefSeq"/>
        </authorList>
    </citation>
    <scope>IDENTIFICATION</scope>
    <source>
        <tissue evidence="8">Gonad</tissue>
    </source>
</reference>
<dbReference type="GO" id="GO:0008253">
    <property type="term" value="F:5'-nucleotidase activity"/>
    <property type="evidence" value="ECO:0007669"/>
    <property type="project" value="TreeGrafter"/>
</dbReference>
<dbReference type="NCBIfam" id="TIGR02244">
    <property type="entry name" value="HAD-IG-Ncltidse"/>
    <property type="match status" value="1"/>
</dbReference>
<name>A0A6P4Z658_BRABE</name>
<keyword evidence="2 6" id="KW-0479">Metal-binding</keyword>
<comment type="similarity">
    <text evidence="1">Belongs to the 5'(3')-deoxyribonucleotidase family.</text>
</comment>
<dbReference type="InterPro" id="IPR008380">
    <property type="entry name" value="HAD-SF_hydro_IG_5-nucl"/>
</dbReference>
<gene>
    <name evidence="8" type="primary">LOC109471635</name>
</gene>
<evidence type="ECO:0000256" key="5">
    <source>
        <dbReference type="PIRSR" id="PIRSR017434-1"/>
    </source>
</evidence>
<evidence type="ECO:0000256" key="6">
    <source>
        <dbReference type="PIRSR" id="PIRSR017434-2"/>
    </source>
</evidence>
<proteinExistence type="inferred from homology"/>